<accession>A0A2A6RF25</accession>
<dbReference type="SUPFAM" id="SSF52540">
    <property type="entry name" value="P-loop containing nucleoside triphosphate hydrolases"/>
    <property type="match status" value="1"/>
</dbReference>
<dbReference type="AlphaFoldDB" id="A0A2A6RF25"/>
<evidence type="ECO:0000313" key="2">
    <source>
        <dbReference type="Proteomes" id="UP000220527"/>
    </source>
</evidence>
<dbReference type="Proteomes" id="UP000220527">
    <property type="component" value="Unassembled WGS sequence"/>
</dbReference>
<dbReference type="Gene3D" id="3.40.50.300">
    <property type="entry name" value="P-loop containing nucleotide triphosphate hydrolases"/>
    <property type="match status" value="1"/>
</dbReference>
<protein>
    <recommendedName>
        <fullName evidence="3">TraG P-loop domain-containing protein</fullName>
    </recommendedName>
</protein>
<comment type="caution">
    <text evidence="1">The sequence shown here is derived from an EMBL/GenBank/DDBJ whole genome shotgun (WGS) entry which is preliminary data.</text>
</comment>
<gene>
    <name evidence="1" type="ORF">CJ255_18915</name>
</gene>
<reference evidence="2" key="1">
    <citation type="submission" date="2017-08" db="EMBL/GenBank/DDBJ databases">
        <authorList>
            <person name="Grouzdev D.S."/>
            <person name="Gaisin V.A."/>
            <person name="Rysina M.S."/>
            <person name="Gorlenko V.M."/>
        </authorList>
    </citation>
    <scope>NUCLEOTIDE SEQUENCE [LARGE SCALE GENOMIC DNA]</scope>
    <source>
        <strain evidence="2">Kir15-3F</strain>
    </source>
</reference>
<dbReference type="InterPro" id="IPR027417">
    <property type="entry name" value="P-loop_NTPase"/>
</dbReference>
<organism evidence="1 2">
    <name type="scientific">Candidatus Viridilinea mediisalina</name>
    <dbReference type="NCBI Taxonomy" id="2024553"/>
    <lineage>
        <taxon>Bacteria</taxon>
        <taxon>Bacillati</taxon>
        <taxon>Chloroflexota</taxon>
        <taxon>Chloroflexia</taxon>
        <taxon>Chloroflexales</taxon>
        <taxon>Chloroflexineae</taxon>
        <taxon>Oscillochloridaceae</taxon>
        <taxon>Candidatus Viridilinea</taxon>
    </lineage>
</organism>
<evidence type="ECO:0000313" key="1">
    <source>
        <dbReference type="EMBL" id="PDW01478.1"/>
    </source>
</evidence>
<dbReference type="EMBL" id="NQWI01000136">
    <property type="protein sequence ID" value="PDW01478.1"/>
    <property type="molecule type" value="Genomic_DNA"/>
</dbReference>
<keyword evidence="2" id="KW-1185">Reference proteome</keyword>
<proteinExistence type="predicted"/>
<sequence length="256" mass="28327">MDAERVMREIRTQSLHQVQIAILVEGSSADEVRARRAAVRDLFGGTLRCEAVRGSQAELLKLFTTIPSHRIDAAWGRVSMLSHGVGCLFGMTSFYRSRHTDGPFWGIDAYRHAPLFYHLFAGGKAGHTVVLGQTGSGKTFFLNVMTMRIAATMGWRVIWIDSENNGVRLERACGDGCRRYPIDPATRLNVLDLVYGEDDGPNWRYSQIEYVISSLAMLFGTPDASGGEVRGLTPVVDPTRHACVGQAIAQKNLHFL</sequence>
<name>A0A2A6RF25_9CHLR</name>
<evidence type="ECO:0008006" key="3">
    <source>
        <dbReference type="Google" id="ProtNLM"/>
    </source>
</evidence>